<organism evidence="2 3">
    <name type="scientific">Pontibacter oryzae</name>
    <dbReference type="NCBI Taxonomy" id="2304593"/>
    <lineage>
        <taxon>Bacteria</taxon>
        <taxon>Pseudomonadati</taxon>
        <taxon>Bacteroidota</taxon>
        <taxon>Cytophagia</taxon>
        <taxon>Cytophagales</taxon>
        <taxon>Hymenobacteraceae</taxon>
        <taxon>Pontibacter</taxon>
    </lineage>
</organism>
<protein>
    <submittedName>
        <fullName evidence="2">Uncharacterized protein</fullName>
    </submittedName>
</protein>
<feature type="compositionally biased region" description="Acidic residues" evidence="1">
    <location>
        <begin position="30"/>
        <end position="57"/>
    </location>
</feature>
<sequence>MKKLMYAFALTSLIGFASCDSPAEERAEDREEAVEEMEDEAEERADDMEDMAEEMEDTTAVIE</sequence>
<evidence type="ECO:0000256" key="1">
    <source>
        <dbReference type="SAM" id="MobiDB-lite"/>
    </source>
</evidence>
<dbReference type="Proteomes" id="UP000266005">
    <property type="component" value="Unassembled WGS sequence"/>
</dbReference>
<comment type="caution">
    <text evidence="2">The sequence shown here is derived from an EMBL/GenBank/DDBJ whole genome shotgun (WGS) entry which is preliminary data.</text>
</comment>
<evidence type="ECO:0000313" key="3">
    <source>
        <dbReference type="Proteomes" id="UP000266005"/>
    </source>
</evidence>
<dbReference type="AlphaFoldDB" id="A0A399S5F0"/>
<dbReference type="PROSITE" id="PS51257">
    <property type="entry name" value="PROKAR_LIPOPROTEIN"/>
    <property type="match status" value="1"/>
</dbReference>
<dbReference type="RefSeq" id="WP_119431939.1">
    <property type="nucleotide sequence ID" value="NZ_QWGE01000003.1"/>
</dbReference>
<proteinExistence type="predicted"/>
<keyword evidence="3" id="KW-1185">Reference proteome</keyword>
<evidence type="ECO:0000313" key="2">
    <source>
        <dbReference type="EMBL" id="RIJ37282.1"/>
    </source>
</evidence>
<dbReference type="EMBL" id="QWGE01000003">
    <property type="protein sequence ID" value="RIJ37282.1"/>
    <property type="molecule type" value="Genomic_DNA"/>
</dbReference>
<accession>A0A399S5F0</accession>
<gene>
    <name evidence="2" type="ORF">D1627_09075</name>
</gene>
<reference evidence="3" key="1">
    <citation type="submission" date="2018-08" db="EMBL/GenBank/DDBJ databases">
        <title>Mucilaginibacter sp. MYSH2.</title>
        <authorList>
            <person name="Seo T."/>
        </authorList>
    </citation>
    <scope>NUCLEOTIDE SEQUENCE [LARGE SCALE GENOMIC DNA]</scope>
    <source>
        <strain evidence="3">KIRAN</strain>
    </source>
</reference>
<name>A0A399S5F0_9BACT</name>
<feature type="region of interest" description="Disordered" evidence="1">
    <location>
        <begin position="21"/>
        <end position="63"/>
    </location>
</feature>